<dbReference type="AlphaFoldDB" id="A0A1V9XII0"/>
<evidence type="ECO:0000313" key="3">
    <source>
        <dbReference type="Proteomes" id="UP000192247"/>
    </source>
</evidence>
<sequence>MFGLRGTEVLQIIVLLVLCHVGRNGPSLRSPDTCDRHSSAIVRHVVQSKLQPVLDRYAPTPIAVVRDDHPVVLFARPPQVDDIGRKLTIASNGAEWPSGEMDVATIGHMVGPIQSNTM</sequence>
<feature type="chain" id="PRO_5012528927" description="Secreted protein" evidence="1">
    <location>
        <begin position="25"/>
        <end position="118"/>
    </location>
</feature>
<reference evidence="2 3" key="1">
    <citation type="journal article" date="2017" name="Gigascience">
        <title>Draft genome of the honey bee ectoparasitic mite, Tropilaelaps mercedesae, is shaped by the parasitic life history.</title>
        <authorList>
            <person name="Dong X."/>
            <person name="Armstrong S.D."/>
            <person name="Xia D."/>
            <person name="Makepeace B.L."/>
            <person name="Darby A.C."/>
            <person name="Kadowaki T."/>
        </authorList>
    </citation>
    <scope>NUCLEOTIDE SEQUENCE [LARGE SCALE GENOMIC DNA]</scope>
    <source>
        <strain evidence="2">Wuxi-XJTLU</strain>
    </source>
</reference>
<protein>
    <recommendedName>
        <fullName evidence="4">Secreted protein</fullName>
    </recommendedName>
</protein>
<name>A0A1V9XII0_9ACAR</name>
<dbReference type="Proteomes" id="UP000192247">
    <property type="component" value="Unassembled WGS sequence"/>
</dbReference>
<dbReference type="EMBL" id="MNPL01010277">
    <property type="protein sequence ID" value="OQR73231.1"/>
    <property type="molecule type" value="Genomic_DNA"/>
</dbReference>
<accession>A0A1V9XII0</accession>
<evidence type="ECO:0008006" key="4">
    <source>
        <dbReference type="Google" id="ProtNLM"/>
    </source>
</evidence>
<dbReference type="OrthoDB" id="4507at2759"/>
<keyword evidence="1" id="KW-0732">Signal</keyword>
<keyword evidence="3" id="KW-1185">Reference proteome</keyword>
<comment type="caution">
    <text evidence="2">The sequence shown here is derived from an EMBL/GenBank/DDBJ whole genome shotgun (WGS) entry which is preliminary data.</text>
</comment>
<feature type="signal peptide" evidence="1">
    <location>
        <begin position="1"/>
        <end position="24"/>
    </location>
</feature>
<proteinExistence type="predicted"/>
<dbReference type="InParanoid" id="A0A1V9XII0"/>
<gene>
    <name evidence="2" type="ORF">BIW11_09864</name>
</gene>
<organism evidence="2 3">
    <name type="scientific">Tropilaelaps mercedesae</name>
    <dbReference type="NCBI Taxonomy" id="418985"/>
    <lineage>
        <taxon>Eukaryota</taxon>
        <taxon>Metazoa</taxon>
        <taxon>Ecdysozoa</taxon>
        <taxon>Arthropoda</taxon>
        <taxon>Chelicerata</taxon>
        <taxon>Arachnida</taxon>
        <taxon>Acari</taxon>
        <taxon>Parasitiformes</taxon>
        <taxon>Mesostigmata</taxon>
        <taxon>Gamasina</taxon>
        <taxon>Dermanyssoidea</taxon>
        <taxon>Laelapidae</taxon>
        <taxon>Tropilaelaps</taxon>
    </lineage>
</organism>
<evidence type="ECO:0000313" key="2">
    <source>
        <dbReference type="EMBL" id="OQR73231.1"/>
    </source>
</evidence>
<feature type="non-terminal residue" evidence="2">
    <location>
        <position position="118"/>
    </location>
</feature>
<evidence type="ECO:0000256" key="1">
    <source>
        <dbReference type="SAM" id="SignalP"/>
    </source>
</evidence>